<name>A0A0K0EMN4_STRER</name>
<feature type="compositionally biased region" description="Basic and acidic residues" evidence="1">
    <location>
        <begin position="61"/>
        <end position="71"/>
    </location>
</feature>
<evidence type="ECO:0000256" key="1">
    <source>
        <dbReference type="SAM" id="MobiDB-lite"/>
    </source>
</evidence>
<evidence type="ECO:0000313" key="2">
    <source>
        <dbReference type="WBParaSite" id="SSTP_0001072400.1"/>
    </source>
</evidence>
<organism evidence="2">
    <name type="scientific">Strongyloides stercoralis</name>
    <name type="common">Threadworm</name>
    <dbReference type="NCBI Taxonomy" id="6248"/>
    <lineage>
        <taxon>Eukaryota</taxon>
        <taxon>Metazoa</taxon>
        <taxon>Ecdysozoa</taxon>
        <taxon>Nematoda</taxon>
        <taxon>Chromadorea</taxon>
        <taxon>Rhabditida</taxon>
        <taxon>Tylenchina</taxon>
        <taxon>Panagrolaimomorpha</taxon>
        <taxon>Strongyloidoidea</taxon>
        <taxon>Strongyloididae</taxon>
        <taxon>Strongyloides</taxon>
    </lineage>
</organism>
<dbReference type="WBParaSite" id="SSTP_0001072400.1">
    <property type="protein sequence ID" value="SSTP_0001072400.1"/>
    <property type="gene ID" value="SSTP_0001072400"/>
</dbReference>
<protein>
    <submittedName>
        <fullName evidence="2">Ovule protein</fullName>
    </submittedName>
</protein>
<proteinExistence type="predicted"/>
<sequence length="78" mass="8825">MDSIPSELSNMNVSEMDQTYEVVTSEIEQSSNMDVSEMDQTCDITTSKNEKVCESNTSDIQKNKPDEDKNIVQENTLQ</sequence>
<reference evidence="2" key="1">
    <citation type="submission" date="2015-08" db="UniProtKB">
        <authorList>
            <consortium name="WormBaseParasite"/>
        </authorList>
    </citation>
    <scope>IDENTIFICATION</scope>
</reference>
<feature type="region of interest" description="Disordered" evidence="1">
    <location>
        <begin position="47"/>
        <end position="78"/>
    </location>
</feature>
<dbReference type="AlphaFoldDB" id="A0A0K0EMN4"/>
<accession>A0A0K0EMN4</accession>